<evidence type="ECO:0000313" key="10">
    <source>
        <dbReference type="Proteomes" id="UP000175893"/>
    </source>
</evidence>
<dbReference type="SMART" id="SM00091">
    <property type="entry name" value="PAS"/>
    <property type="match status" value="1"/>
</dbReference>
<organism evidence="9 11">
    <name type="scientific">Edwardsiella hoshinae</name>
    <dbReference type="NCBI Taxonomy" id="93378"/>
    <lineage>
        <taxon>Bacteria</taxon>
        <taxon>Pseudomonadati</taxon>
        <taxon>Pseudomonadota</taxon>
        <taxon>Gammaproteobacteria</taxon>
        <taxon>Enterobacterales</taxon>
        <taxon>Hafniaceae</taxon>
        <taxon>Edwardsiella</taxon>
    </lineage>
</organism>
<evidence type="ECO:0000256" key="5">
    <source>
        <dbReference type="ARBA" id="ARBA00023163"/>
    </source>
</evidence>
<evidence type="ECO:0000313" key="8">
    <source>
        <dbReference type="EMBL" id="AOV96723.1"/>
    </source>
</evidence>
<dbReference type="NCBIfam" id="TIGR00229">
    <property type="entry name" value="sensory_box"/>
    <property type="match status" value="1"/>
</dbReference>
<dbReference type="STRING" id="93378.A9798_07000"/>
<sequence length="646" mass="71983">MAIPFHFAFIAPYPQLAMLAQQQADALNCRLTVIDGAFDAVARQVSCLPKEIAAVISRGGTAEKIHLYTHKPVVSIETSALDLLALLLPLRGQATTIGVISYHQPLPGVELIAQALGMRIYQDVFHSREDIDALLQHDDMRQLDIIVGGILVVSAAQRLGVNARLLTADADAIHRALQQAILLAQAEDESRQKAAQLDTMLSTIAEALIVTDDQDRIIQVNPAALKILQCELSEVMGLEIRTLIPESQTQDVLRSQQSQLGQVLEVKGETFVANRVPIISQGRSLGVVCTLSASRLIRHAEHRLREKERHRQGFVARYDIDDILTASPKMQALKTLVLHYAATQANVLIQGESGTGKELFAQSIHRNSSRSHRPFVAINCAAIPENLLESELFGYVDGAFTGATRKGKAGLFELAHGGTLFLDEIGELPLNMQTKLLRVLQEKEIMRIGSNEVVPVDVRIITATNQDLQGQIGERLFRSDLYYRLNTLHIQIPPLRSRDNDICFLGHRFLQEMGCDLTEQKEQALLAELCRHPFNGNVRELRAIIERFSILYRVFPALSPNQLLQRYCLSEEGANIAEKVAAAEGDVLVCQIPLLDDFKLMTNHCQNQIIQYYLERNQQNQKKVAQLLNISKMSIYRHLNGQLVAK</sequence>
<dbReference type="InterPro" id="IPR025662">
    <property type="entry name" value="Sigma_54_int_dom_ATP-bd_1"/>
</dbReference>
<dbReference type="InterPro" id="IPR027417">
    <property type="entry name" value="P-loop_NTPase"/>
</dbReference>
<reference evidence="9 11" key="2">
    <citation type="submission" date="2018-06" db="EMBL/GenBank/DDBJ databases">
        <authorList>
            <consortium name="Pathogen Informatics"/>
            <person name="Doyle S."/>
        </authorList>
    </citation>
    <scope>NUCLEOTIDE SEQUENCE [LARGE SCALE GENOMIC DNA]</scope>
    <source>
        <strain evidence="9 11">NCTC12121</strain>
    </source>
</reference>
<evidence type="ECO:0000259" key="6">
    <source>
        <dbReference type="PROSITE" id="PS50045"/>
    </source>
</evidence>
<dbReference type="GO" id="GO:0000156">
    <property type="term" value="F:phosphorelay response regulator activity"/>
    <property type="evidence" value="ECO:0007669"/>
    <property type="project" value="InterPro"/>
</dbReference>
<dbReference type="FunFam" id="3.40.50.300:FF:000006">
    <property type="entry name" value="DNA-binding transcriptional regulator NtrC"/>
    <property type="match status" value="1"/>
</dbReference>
<evidence type="ECO:0000256" key="2">
    <source>
        <dbReference type="ARBA" id="ARBA00022840"/>
    </source>
</evidence>
<dbReference type="CDD" id="cd00130">
    <property type="entry name" value="PAS"/>
    <property type="match status" value="1"/>
</dbReference>
<keyword evidence="4" id="KW-0238">DNA-binding</keyword>
<evidence type="ECO:0000256" key="3">
    <source>
        <dbReference type="ARBA" id="ARBA00023015"/>
    </source>
</evidence>
<evidence type="ECO:0000256" key="4">
    <source>
        <dbReference type="ARBA" id="ARBA00023125"/>
    </source>
</evidence>
<dbReference type="Gene3D" id="3.40.50.2300">
    <property type="match status" value="1"/>
</dbReference>
<dbReference type="Pfam" id="PF00989">
    <property type="entry name" value="PAS"/>
    <property type="match status" value="1"/>
</dbReference>
<dbReference type="OrthoDB" id="9804019at2"/>
<dbReference type="InterPro" id="IPR009057">
    <property type="entry name" value="Homeodomain-like_sf"/>
</dbReference>
<keyword evidence="1" id="KW-0547">Nucleotide-binding</keyword>
<keyword evidence="5" id="KW-0804">Transcription</keyword>
<dbReference type="PROSITE" id="PS50045">
    <property type="entry name" value="SIGMA54_INTERACT_4"/>
    <property type="match status" value="1"/>
</dbReference>
<dbReference type="Proteomes" id="UP000255248">
    <property type="component" value="Unassembled WGS sequence"/>
</dbReference>
<dbReference type="InterPro" id="IPR003593">
    <property type="entry name" value="AAA+_ATPase"/>
</dbReference>
<dbReference type="SUPFAM" id="SSF46689">
    <property type="entry name" value="Homeodomain-like"/>
    <property type="match status" value="1"/>
</dbReference>
<evidence type="ECO:0000313" key="9">
    <source>
        <dbReference type="EMBL" id="STC87561.1"/>
    </source>
</evidence>
<evidence type="ECO:0000256" key="1">
    <source>
        <dbReference type="ARBA" id="ARBA00022741"/>
    </source>
</evidence>
<accession>A0A376DDM5</accession>
<name>A0A376DDM5_9GAMM</name>
<dbReference type="Pfam" id="PF25601">
    <property type="entry name" value="AAA_lid_14"/>
    <property type="match status" value="1"/>
</dbReference>
<dbReference type="SUPFAM" id="SSF159800">
    <property type="entry name" value="PrpR receptor domain-like"/>
    <property type="match status" value="1"/>
</dbReference>
<protein>
    <submittedName>
        <fullName evidence="9">Propionate catabolism operon regulatory protein</fullName>
    </submittedName>
    <submittedName>
        <fullName evidence="8">Transcriptional regulator</fullName>
    </submittedName>
</protein>
<dbReference type="CDD" id="cd00009">
    <property type="entry name" value="AAA"/>
    <property type="match status" value="1"/>
</dbReference>
<evidence type="ECO:0000313" key="11">
    <source>
        <dbReference type="Proteomes" id="UP000255248"/>
    </source>
</evidence>
<proteinExistence type="predicted"/>
<dbReference type="SUPFAM" id="SSF55785">
    <property type="entry name" value="PYP-like sensor domain (PAS domain)"/>
    <property type="match status" value="1"/>
</dbReference>
<dbReference type="GO" id="GO:0003677">
    <property type="term" value="F:DNA binding"/>
    <property type="evidence" value="ECO:0007669"/>
    <property type="project" value="UniProtKB-KW"/>
</dbReference>
<dbReference type="InterPro" id="IPR058031">
    <property type="entry name" value="AAA_lid_NorR"/>
</dbReference>
<feature type="domain" description="Sigma-54 factor interaction" evidence="6">
    <location>
        <begin position="323"/>
        <end position="550"/>
    </location>
</feature>
<dbReference type="InterPro" id="IPR000014">
    <property type="entry name" value="PAS"/>
</dbReference>
<keyword evidence="2" id="KW-0067">ATP-binding</keyword>
<dbReference type="KEGG" id="eho:A9798_07000"/>
<dbReference type="InterPro" id="IPR002078">
    <property type="entry name" value="Sigma_54_int"/>
</dbReference>
<dbReference type="EMBL" id="UFXZ01000001">
    <property type="protein sequence ID" value="STC87561.1"/>
    <property type="molecule type" value="Genomic_DNA"/>
</dbReference>
<dbReference type="PANTHER" id="PTHR32071">
    <property type="entry name" value="TRANSCRIPTIONAL REGULATORY PROTEIN"/>
    <property type="match status" value="1"/>
</dbReference>
<dbReference type="PROSITE" id="PS50112">
    <property type="entry name" value="PAS"/>
    <property type="match status" value="1"/>
</dbReference>
<dbReference type="GO" id="GO:0005524">
    <property type="term" value="F:ATP binding"/>
    <property type="evidence" value="ECO:0007669"/>
    <property type="project" value="UniProtKB-KW"/>
</dbReference>
<dbReference type="InterPro" id="IPR010524">
    <property type="entry name" value="Sig_transdc_resp-reg_PrpR_N"/>
</dbReference>
<dbReference type="GO" id="GO:0006355">
    <property type="term" value="P:regulation of DNA-templated transcription"/>
    <property type="evidence" value="ECO:0007669"/>
    <property type="project" value="InterPro"/>
</dbReference>
<dbReference type="Gene3D" id="3.40.50.10660">
    <property type="entry name" value="PrpR receptor domain-like"/>
    <property type="match status" value="1"/>
</dbReference>
<dbReference type="InterPro" id="IPR013767">
    <property type="entry name" value="PAS_fold"/>
</dbReference>
<reference evidence="8 10" key="1">
    <citation type="submission" date="2016-06" db="EMBL/GenBank/DDBJ databases">
        <title>Complete genome sequence of Edwardsiella hoshinae ATCC 35051.</title>
        <authorList>
            <person name="Reichley S.R."/>
            <person name="Waldbieser G.C."/>
            <person name="Lawrence M.L."/>
            <person name="Griffin M.J."/>
        </authorList>
    </citation>
    <scope>NUCLEOTIDE SEQUENCE [LARGE SCALE GENOMIC DNA]</scope>
    <source>
        <strain evidence="8 10">ATCC 35051</strain>
    </source>
</reference>
<dbReference type="PROSITE" id="PS00675">
    <property type="entry name" value="SIGMA54_INTERACT_1"/>
    <property type="match status" value="1"/>
</dbReference>
<dbReference type="Gene3D" id="3.30.450.20">
    <property type="entry name" value="PAS domain"/>
    <property type="match status" value="1"/>
</dbReference>
<dbReference type="InterPro" id="IPR025943">
    <property type="entry name" value="Sigma_54_int_dom_ATP-bd_2"/>
</dbReference>
<feature type="domain" description="PAS" evidence="7">
    <location>
        <begin position="193"/>
        <end position="267"/>
    </location>
</feature>
<keyword evidence="10" id="KW-1185">Reference proteome</keyword>
<dbReference type="SMART" id="SM00382">
    <property type="entry name" value="AAA"/>
    <property type="match status" value="1"/>
</dbReference>
<dbReference type="Pfam" id="PF06506">
    <property type="entry name" value="PrpR_N"/>
    <property type="match status" value="1"/>
</dbReference>
<dbReference type="Pfam" id="PF00158">
    <property type="entry name" value="Sigma54_activat"/>
    <property type="match status" value="1"/>
</dbReference>
<dbReference type="AlphaFoldDB" id="A0A376DDM5"/>
<evidence type="ECO:0000259" key="7">
    <source>
        <dbReference type="PROSITE" id="PS50112"/>
    </source>
</evidence>
<dbReference type="InterPro" id="IPR035965">
    <property type="entry name" value="PAS-like_dom_sf"/>
</dbReference>
<gene>
    <name evidence="9" type="primary">prpR</name>
    <name evidence="8" type="ORF">A9798_07000</name>
    <name evidence="9" type="ORF">NCTC12121_01492</name>
</gene>
<dbReference type="Gene3D" id="1.10.8.60">
    <property type="match status" value="1"/>
</dbReference>
<keyword evidence="3" id="KW-0805">Transcription regulation</keyword>
<dbReference type="Gene3D" id="3.40.50.300">
    <property type="entry name" value="P-loop containing nucleotide triphosphate hydrolases"/>
    <property type="match status" value="1"/>
</dbReference>
<dbReference type="SUPFAM" id="SSF52540">
    <property type="entry name" value="P-loop containing nucleoside triphosphate hydrolases"/>
    <property type="match status" value="1"/>
</dbReference>
<dbReference type="PANTHER" id="PTHR32071:SF81">
    <property type="entry name" value="PROPIONATE CATABOLISM OPERON REGULATORY PROTEIN"/>
    <property type="match status" value="1"/>
</dbReference>
<dbReference type="RefSeq" id="WP_024522193.1">
    <property type="nucleotide sequence ID" value="NZ_CP016043.1"/>
</dbReference>
<dbReference type="PROSITE" id="PS00676">
    <property type="entry name" value="SIGMA54_INTERACT_2"/>
    <property type="match status" value="1"/>
</dbReference>
<dbReference type="EMBL" id="CP016043">
    <property type="protein sequence ID" value="AOV96723.1"/>
    <property type="molecule type" value="Genomic_DNA"/>
</dbReference>
<dbReference type="Proteomes" id="UP000175893">
    <property type="component" value="Chromosome"/>
</dbReference>